<evidence type="ECO:0000313" key="4">
    <source>
        <dbReference type="Proteomes" id="UP000319619"/>
    </source>
</evidence>
<gene>
    <name evidence="3" type="ORF">CEE37_05380</name>
</gene>
<reference evidence="3 4" key="1">
    <citation type="submission" date="2017-06" db="EMBL/GenBank/DDBJ databases">
        <title>Novel microbial phyla capable of carbon fixation and sulfur reduction in deep-sea sediments.</title>
        <authorList>
            <person name="Huang J."/>
            <person name="Baker B."/>
            <person name="Wang Y."/>
        </authorList>
    </citation>
    <scope>NUCLEOTIDE SEQUENCE [LARGE SCALE GENOMIC DNA]</scope>
    <source>
        <strain evidence="3">B3_LCP</strain>
    </source>
</reference>
<sequence>MEEKIYWVHLASIEGLGGAIFDQLVRRFGSLKRALEAPLNEIQDIPGLDERTAEAICRAGQTLDATEAKVKELTGKGVKIITNLDAEYPGRLREATNPSPLLYQVGDLKPQDDSAVAIIGSRDCSEVSQRRAQEYAEFFAGNQVTVVSGYATGVDINGHLGALKGEGRTLIIPGCGINKFDIGPLKDVGVSDWTNLGDKVVVISEQPPESDWMGQACTARNRLVAAQAKAVLVMEAKLHSSTLDTVSHAKKLGRPVFVQSFGTVSEKVMGNEMLRKEGAGVINTVDDLTKIVEVVRGKEEAGDLSTRGVDPRC</sequence>
<dbReference type="Gene3D" id="3.40.50.450">
    <property type="match status" value="1"/>
</dbReference>
<dbReference type="Proteomes" id="UP000319619">
    <property type="component" value="Unassembled WGS sequence"/>
</dbReference>
<dbReference type="InterPro" id="IPR003488">
    <property type="entry name" value="DprA"/>
</dbReference>
<proteinExistence type="inferred from homology"/>
<organism evidence="3 4">
    <name type="scientific">candidate division LCP-89 bacterium B3_LCP</name>
    <dbReference type="NCBI Taxonomy" id="2012998"/>
    <lineage>
        <taxon>Bacteria</taxon>
        <taxon>Pseudomonadati</taxon>
        <taxon>Bacteria division LCP-89</taxon>
    </lineage>
</organism>
<dbReference type="PANTHER" id="PTHR43022">
    <property type="entry name" value="PROTEIN SMF"/>
    <property type="match status" value="1"/>
</dbReference>
<dbReference type="SUPFAM" id="SSF102405">
    <property type="entry name" value="MCP/YpsA-like"/>
    <property type="match status" value="1"/>
</dbReference>
<evidence type="ECO:0000256" key="1">
    <source>
        <dbReference type="ARBA" id="ARBA00006525"/>
    </source>
</evidence>
<dbReference type="SUPFAM" id="SSF47781">
    <property type="entry name" value="RuvA domain 2-like"/>
    <property type="match status" value="1"/>
</dbReference>
<evidence type="ECO:0000259" key="2">
    <source>
        <dbReference type="Pfam" id="PF02481"/>
    </source>
</evidence>
<dbReference type="InterPro" id="IPR057666">
    <property type="entry name" value="DrpA_SLOG"/>
</dbReference>
<name>A0A532V1L8_UNCL8</name>
<accession>A0A532V1L8</accession>
<dbReference type="EMBL" id="NJBN01000003">
    <property type="protein sequence ID" value="TKJ41100.1"/>
    <property type="molecule type" value="Genomic_DNA"/>
</dbReference>
<dbReference type="GO" id="GO:0009294">
    <property type="term" value="P:DNA-mediated transformation"/>
    <property type="evidence" value="ECO:0007669"/>
    <property type="project" value="InterPro"/>
</dbReference>
<dbReference type="Pfam" id="PF02481">
    <property type="entry name" value="DNA_processg_A"/>
    <property type="match status" value="1"/>
</dbReference>
<feature type="domain" description="Smf/DprA SLOG" evidence="2">
    <location>
        <begin position="79"/>
        <end position="290"/>
    </location>
</feature>
<dbReference type="InterPro" id="IPR010994">
    <property type="entry name" value="RuvA_2-like"/>
</dbReference>
<evidence type="ECO:0000313" key="3">
    <source>
        <dbReference type="EMBL" id="TKJ41100.1"/>
    </source>
</evidence>
<comment type="similarity">
    <text evidence="1">Belongs to the DprA/Smf family.</text>
</comment>
<dbReference type="PANTHER" id="PTHR43022:SF1">
    <property type="entry name" value="PROTEIN SMF"/>
    <property type="match status" value="1"/>
</dbReference>
<protein>
    <recommendedName>
        <fullName evidence="2">Smf/DprA SLOG domain-containing protein</fullName>
    </recommendedName>
</protein>
<dbReference type="AlphaFoldDB" id="A0A532V1L8"/>
<comment type="caution">
    <text evidence="3">The sequence shown here is derived from an EMBL/GenBank/DDBJ whole genome shotgun (WGS) entry which is preliminary data.</text>
</comment>